<keyword evidence="8" id="KW-1185">Reference proteome</keyword>
<feature type="region of interest" description="Disordered" evidence="5">
    <location>
        <begin position="1"/>
        <end position="93"/>
    </location>
</feature>
<dbReference type="InterPro" id="IPR003651">
    <property type="entry name" value="Endonuclease3_FeS-loop_motif"/>
</dbReference>
<dbReference type="EMBL" id="AGNK02005511">
    <property type="status" value="NOT_ANNOTATED_CDS"/>
    <property type="molecule type" value="Genomic_DNA"/>
</dbReference>
<keyword evidence="4" id="KW-0411">Iron-sulfur</keyword>
<keyword evidence="2" id="KW-0479">Metal-binding</keyword>
<protein>
    <recommendedName>
        <fullName evidence="6">Demeter RRM-fold domain-containing protein</fullName>
    </recommendedName>
</protein>
<dbReference type="AlphaFoldDB" id="K4AIH9"/>
<sequence>MASLARAQNQSGVSLTSTPSPADGEPEVPRQAPQPSGGRRRRRRQGQERQSEEGEETDAGGRARAGAIQQEAGSLRRRRRGSLPGAGDRKFDYEHPWGGTVLTSVVGTFLTQNVTDHLSSNAFMNLAAEFSLSKNRSNVEPRTNVPLMLTDGSGLGESEPGDHGSADERGKCRDKGIEEFIASIRTGEISSWDRGRIRKLLFDRFESSTAAKIFHDIASIGDTSHWNSLLKEAYNNGYRKEESANETIDWDALLHAPFAKIAECIRDRGNQSQMALRILAFLVRIKRDHGSIDLEWLRHVDTNVARIVTRLGWVELQPLPNSQEFHLVNTYELHCQQITFGKSICTKRQPNCGACPFTGECKYFQSLVSRPGTKQMHQYQIEMGKGTERHCNEPIIQEPETPPYEDLGAQRPIIQEPETPPHEDLGAQSDEEFEQEYEDGDDDHIEDEMIDLRPTQQTENGATGQEHGKEIISIHSSVPSTPMIKRYRLRTEYTAVPDDQIPYLLIIRSLLDEYNVTATILVFADHSSSRSPIKIKREIIDIYSQCTVYFGTSIHSVTKGYICNREFDRSTRRSKVLSAQIHATNGKGTGRKRSMTSYVVEA</sequence>
<dbReference type="SMART" id="SM00525">
    <property type="entry name" value="FES"/>
    <property type="match status" value="1"/>
</dbReference>
<dbReference type="InterPro" id="IPR028925">
    <property type="entry name" value="RRM_DME"/>
</dbReference>
<dbReference type="PANTHER" id="PTHR46213:SF4">
    <property type="entry name" value="OS02G0496500 PROTEIN"/>
    <property type="match status" value="1"/>
</dbReference>
<feature type="region of interest" description="Disordered" evidence="5">
    <location>
        <begin position="150"/>
        <end position="170"/>
    </location>
</feature>
<dbReference type="InParanoid" id="K4AIH9"/>
<dbReference type="GO" id="GO:0046872">
    <property type="term" value="F:metal ion binding"/>
    <property type="evidence" value="ECO:0007669"/>
    <property type="project" value="UniProtKB-KW"/>
</dbReference>
<keyword evidence="3" id="KW-0408">Iron</keyword>
<dbReference type="GO" id="GO:0006281">
    <property type="term" value="P:DNA repair"/>
    <property type="evidence" value="ECO:0007669"/>
    <property type="project" value="InterPro"/>
</dbReference>
<name>K4AIH9_SETIT</name>
<dbReference type="GO" id="GO:0051539">
    <property type="term" value="F:4 iron, 4 sulfur cluster binding"/>
    <property type="evidence" value="ECO:0007669"/>
    <property type="project" value="InterPro"/>
</dbReference>
<dbReference type="GO" id="GO:0141166">
    <property type="term" value="P:chromosomal 5-methylcytosine DNA demethylation pathway"/>
    <property type="evidence" value="ECO:0007669"/>
    <property type="project" value="InterPro"/>
</dbReference>
<proteinExistence type="predicted"/>
<dbReference type="eggNOG" id="ENOG502QQKH">
    <property type="taxonomic scope" value="Eukaryota"/>
</dbReference>
<evidence type="ECO:0000256" key="2">
    <source>
        <dbReference type="ARBA" id="ARBA00022723"/>
    </source>
</evidence>
<dbReference type="GO" id="GO:0019104">
    <property type="term" value="F:DNA N-glycosylase activity"/>
    <property type="evidence" value="ECO:0007669"/>
    <property type="project" value="InterPro"/>
</dbReference>
<dbReference type="Gene3D" id="1.10.1670.10">
    <property type="entry name" value="Helix-hairpin-Helix base-excision DNA repair enzymes (C-terminal)"/>
    <property type="match status" value="1"/>
</dbReference>
<feature type="compositionally biased region" description="Basic and acidic residues" evidence="5">
    <location>
        <begin position="160"/>
        <end position="170"/>
    </location>
</feature>
<evidence type="ECO:0000256" key="3">
    <source>
        <dbReference type="ARBA" id="ARBA00023004"/>
    </source>
</evidence>
<evidence type="ECO:0000313" key="7">
    <source>
        <dbReference type="EnsemblPlants" id="KQK88288"/>
    </source>
</evidence>
<organism evidence="7 8">
    <name type="scientific">Setaria italica</name>
    <name type="common">Foxtail millet</name>
    <name type="synonym">Panicum italicum</name>
    <dbReference type="NCBI Taxonomy" id="4555"/>
    <lineage>
        <taxon>Eukaryota</taxon>
        <taxon>Viridiplantae</taxon>
        <taxon>Streptophyta</taxon>
        <taxon>Embryophyta</taxon>
        <taxon>Tracheophyta</taxon>
        <taxon>Spermatophyta</taxon>
        <taxon>Magnoliopsida</taxon>
        <taxon>Liliopsida</taxon>
        <taxon>Poales</taxon>
        <taxon>Poaceae</taxon>
        <taxon>PACMAD clade</taxon>
        <taxon>Panicoideae</taxon>
        <taxon>Panicodae</taxon>
        <taxon>Paniceae</taxon>
        <taxon>Cenchrinae</taxon>
        <taxon>Setaria</taxon>
    </lineage>
</organism>
<evidence type="ECO:0000259" key="6">
    <source>
        <dbReference type="Pfam" id="PF15628"/>
    </source>
</evidence>
<dbReference type="InterPro" id="IPR044811">
    <property type="entry name" value="DME/ROS1"/>
</dbReference>
<dbReference type="Gramene" id="KQK88288">
    <property type="protein sequence ID" value="KQK88288"/>
    <property type="gene ID" value="SETIT_038691mg"/>
</dbReference>
<evidence type="ECO:0000256" key="5">
    <source>
        <dbReference type="SAM" id="MobiDB-lite"/>
    </source>
</evidence>
<comment type="cofactor">
    <cofactor evidence="1">
        <name>[4Fe-4S] cluster</name>
        <dbReference type="ChEBI" id="CHEBI:49883"/>
    </cofactor>
</comment>
<dbReference type="InterPro" id="IPR011257">
    <property type="entry name" value="DNA_glycosylase"/>
</dbReference>
<dbReference type="PANTHER" id="PTHR46213">
    <property type="entry name" value="TRANSCRIPTIONAL ACTIVATOR DEMETER"/>
    <property type="match status" value="1"/>
</dbReference>
<reference evidence="8" key="1">
    <citation type="journal article" date="2012" name="Nat. Biotechnol.">
        <title>Reference genome sequence of the model plant Setaria.</title>
        <authorList>
            <person name="Bennetzen J.L."/>
            <person name="Schmutz J."/>
            <person name="Wang H."/>
            <person name="Percifield R."/>
            <person name="Hawkins J."/>
            <person name="Pontaroli A.C."/>
            <person name="Estep M."/>
            <person name="Feng L."/>
            <person name="Vaughn J.N."/>
            <person name="Grimwood J."/>
            <person name="Jenkins J."/>
            <person name="Barry K."/>
            <person name="Lindquist E."/>
            <person name="Hellsten U."/>
            <person name="Deshpande S."/>
            <person name="Wang X."/>
            <person name="Wu X."/>
            <person name="Mitros T."/>
            <person name="Triplett J."/>
            <person name="Yang X."/>
            <person name="Ye C.Y."/>
            <person name="Mauro-Herrera M."/>
            <person name="Wang L."/>
            <person name="Li P."/>
            <person name="Sharma M."/>
            <person name="Sharma R."/>
            <person name="Ronald P.C."/>
            <person name="Panaud O."/>
            <person name="Kellogg E.A."/>
            <person name="Brutnell T.P."/>
            <person name="Doust A.N."/>
            <person name="Tuskan G.A."/>
            <person name="Rokhsar D."/>
            <person name="Devos K.M."/>
        </authorList>
    </citation>
    <scope>NUCLEOTIDE SEQUENCE [LARGE SCALE GENOMIC DNA]</scope>
    <source>
        <strain evidence="8">cv. Yugu1</strain>
    </source>
</reference>
<evidence type="ECO:0000256" key="4">
    <source>
        <dbReference type="ARBA" id="ARBA00023014"/>
    </source>
</evidence>
<dbReference type="OMA" id="ANETIDW"/>
<evidence type="ECO:0000256" key="1">
    <source>
        <dbReference type="ARBA" id="ARBA00001966"/>
    </source>
</evidence>
<dbReference type="Pfam" id="PF15628">
    <property type="entry name" value="RRM_DME"/>
    <property type="match status" value="1"/>
</dbReference>
<reference evidence="7" key="2">
    <citation type="submission" date="2018-08" db="UniProtKB">
        <authorList>
            <consortium name="EnsemblPlants"/>
        </authorList>
    </citation>
    <scope>IDENTIFICATION</scope>
    <source>
        <strain evidence="7">Yugu1</strain>
    </source>
</reference>
<accession>K4AIH9</accession>
<dbReference type="Proteomes" id="UP000004995">
    <property type="component" value="Unassembled WGS sequence"/>
</dbReference>
<evidence type="ECO:0000313" key="8">
    <source>
        <dbReference type="Proteomes" id="UP000004995"/>
    </source>
</evidence>
<dbReference type="GO" id="GO:0035514">
    <property type="term" value="F:DNA demethylase activity"/>
    <property type="evidence" value="ECO:0007669"/>
    <property type="project" value="InterPro"/>
</dbReference>
<feature type="compositionally biased region" description="Polar residues" evidence="5">
    <location>
        <begin position="1"/>
        <end position="20"/>
    </location>
</feature>
<feature type="domain" description="Demeter RRM-fold" evidence="6">
    <location>
        <begin position="522"/>
        <end position="583"/>
    </location>
</feature>
<dbReference type="InterPro" id="IPR023170">
    <property type="entry name" value="HhH_base_excis_C"/>
</dbReference>
<dbReference type="EnsemblPlants" id="KQK88288">
    <property type="protein sequence ID" value="KQK88288"/>
    <property type="gene ID" value="SETIT_038691mg"/>
</dbReference>
<dbReference type="HOGENOM" id="CLU_000567_1_0_1"/>
<dbReference type="SUPFAM" id="SSF48150">
    <property type="entry name" value="DNA-glycosylase"/>
    <property type="match status" value="1"/>
</dbReference>
<feature type="compositionally biased region" description="Low complexity" evidence="5">
    <location>
        <begin position="60"/>
        <end position="73"/>
    </location>
</feature>